<evidence type="ECO:0000313" key="3">
    <source>
        <dbReference type="Proteomes" id="UP000075714"/>
    </source>
</evidence>
<dbReference type="AlphaFoldDB" id="A0A150H4H1"/>
<sequence length="229" mass="24857">MYAHLSIARAKLVSQSRGGPGSGPSPDSGEWAHTISGPERGCLLLAHPLLFQQSQTYFHRAAILLLDHGERGSYGIILNRPSKYMLGDVPLSRPQSQFADCRLYVGGDVGPGEVQVLHPHGDLAGAVEVVKGVYLGGMDAARSAVDAGRVQAKDFRWFSAYAGWAPGQLLMECKRGVWFTAAASPRVLLQEVELGQGPAYWHKVMQLLGGDYEELSNAVKKHDDLEDFS</sequence>
<protein>
    <submittedName>
        <fullName evidence="2">Uncharacterized protein</fullName>
    </submittedName>
</protein>
<evidence type="ECO:0000313" key="2">
    <source>
        <dbReference type="EMBL" id="KXZ56964.1"/>
    </source>
</evidence>
<dbReference type="STRING" id="33097.A0A150H4H1"/>
<evidence type="ECO:0000256" key="1">
    <source>
        <dbReference type="SAM" id="MobiDB-lite"/>
    </source>
</evidence>
<dbReference type="PANTHER" id="PTHR31984">
    <property type="entry name" value="TRANSPORTER, PUTATIVE (DUF179)-RELATED"/>
    <property type="match status" value="1"/>
</dbReference>
<dbReference type="PANTHER" id="PTHR31984:SF17">
    <property type="entry name" value="TRANSCRIPTIONAL REGULATOR"/>
    <property type="match status" value="1"/>
</dbReference>
<dbReference type="EMBL" id="LSYV01000002">
    <property type="protein sequence ID" value="KXZ56964.1"/>
    <property type="molecule type" value="Genomic_DNA"/>
</dbReference>
<proteinExistence type="predicted"/>
<dbReference type="SUPFAM" id="SSF143456">
    <property type="entry name" value="VC0467-like"/>
    <property type="match status" value="1"/>
</dbReference>
<name>A0A150H4H1_GONPE</name>
<feature type="region of interest" description="Disordered" evidence="1">
    <location>
        <begin position="13"/>
        <end position="32"/>
    </location>
</feature>
<dbReference type="OrthoDB" id="272750at2759"/>
<reference evidence="3" key="1">
    <citation type="journal article" date="2016" name="Nat. Commun.">
        <title>The Gonium pectorale genome demonstrates co-option of cell cycle regulation during the evolution of multicellularity.</title>
        <authorList>
            <person name="Hanschen E.R."/>
            <person name="Marriage T.N."/>
            <person name="Ferris P.J."/>
            <person name="Hamaji T."/>
            <person name="Toyoda A."/>
            <person name="Fujiyama A."/>
            <person name="Neme R."/>
            <person name="Noguchi H."/>
            <person name="Minakuchi Y."/>
            <person name="Suzuki M."/>
            <person name="Kawai-Toyooka H."/>
            <person name="Smith D.R."/>
            <person name="Sparks H."/>
            <person name="Anderson J."/>
            <person name="Bakaric R."/>
            <person name="Luria V."/>
            <person name="Karger A."/>
            <person name="Kirschner M.W."/>
            <person name="Durand P.M."/>
            <person name="Michod R.E."/>
            <person name="Nozaki H."/>
            <person name="Olson B.J."/>
        </authorList>
    </citation>
    <scope>NUCLEOTIDE SEQUENCE [LARGE SCALE GENOMIC DNA]</scope>
    <source>
        <strain evidence="3">NIES-2863</strain>
    </source>
</reference>
<dbReference type="InterPro" id="IPR003774">
    <property type="entry name" value="AlgH-like"/>
</dbReference>
<dbReference type="Pfam" id="PF02622">
    <property type="entry name" value="DUF179"/>
    <property type="match status" value="1"/>
</dbReference>
<gene>
    <name evidence="2" type="ORF">GPECTOR_1g870</name>
</gene>
<comment type="caution">
    <text evidence="2">The sequence shown here is derived from an EMBL/GenBank/DDBJ whole genome shotgun (WGS) entry which is preliminary data.</text>
</comment>
<accession>A0A150H4H1</accession>
<organism evidence="2 3">
    <name type="scientific">Gonium pectorale</name>
    <name type="common">Green alga</name>
    <dbReference type="NCBI Taxonomy" id="33097"/>
    <lineage>
        <taxon>Eukaryota</taxon>
        <taxon>Viridiplantae</taxon>
        <taxon>Chlorophyta</taxon>
        <taxon>core chlorophytes</taxon>
        <taxon>Chlorophyceae</taxon>
        <taxon>CS clade</taxon>
        <taxon>Chlamydomonadales</taxon>
        <taxon>Volvocaceae</taxon>
        <taxon>Gonium</taxon>
    </lineage>
</organism>
<dbReference type="Proteomes" id="UP000075714">
    <property type="component" value="Unassembled WGS sequence"/>
</dbReference>
<dbReference type="Gene3D" id="3.40.1740.10">
    <property type="entry name" value="VC0467-like"/>
    <property type="match status" value="1"/>
</dbReference>
<keyword evidence="3" id="KW-1185">Reference proteome</keyword>